<evidence type="ECO:0000313" key="2">
    <source>
        <dbReference type="Proteomes" id="UP001271007"/>
    </source>
</evidence>
<keyword evidence="2" id="KW-1185">Reference proteome</keyword>
<gene>
    <name evidence="1" type="ORF">LTR09_011294</name>
</gene>
<organism evidence="1 2">
    <name type="scientific">Extremus antarcticus</name>
    <dbReference type="NCBI Taxonomy" id="702011"/>
    <lineage>
        <taxon>Eukaryota</taxon>
        <taxon>Fungi</taxon>
        <taxon>Dikarya</taxon>
        <taxon>Ascomycota</taxon>
        <taxon>Pezizomycotina</taxon>
        <taxon>Dothideomycetes</taxon>
        <taxon>Dothideomycetidae</taxon>
        <taxon>Mycosphaerellales</taxon>
        <taxon>Extremaceae</taxon>
        <taxon>Extremus</taxon>
    </lineage>
</organism>
<protein>
    <submittedName>
        <fullName evidence="1">Uncharacterized protein</fullName>
    </submittedName>
</protein>
<accession>A0AAJ0DCA8</accession>
<dbReference type="Proteomes" id="UP001271007">
    <property type="component" value="Unassembled WGS sequence"/>
</dbReference>
<evidence type="ECO:0000313" key="1">
    <source>
        <dbReference type="EMBL" id="KAK3047304.1"/>
    </source>
</evidence>
<comment type="caution">
    <text evidence="1">The sequence shown here is derived from an EMBL/GenBank/DDBJ whole genome shotgun (WGS) entry which is preliminary data.</text>
</comment>
<sequence>MASLLSLPVELLDDIIDLVVLDARLPPENLMAARQNRWKDEELPSEGAPGSLSWSFGPEGVRYEHETTANATGLLLTNHQLYQQTIDAVARLYPGGVSYHMDVILVNERWLVPTWLHIPVISKRLAYVQVNVRIFDLTERPFGMVRNDGGHPGLVWPLWHLLQSFLLHGLAHPPPRPSTRRQYPGNRHPVIDTISLDFCMGARIPELVETPKGYWNPLYNIAMDQTALANFVQHQLSSALHLGSYDSAHGCLLFERVGEMVLSVDGSQRELLTLGAELAARAFSPGPPAPGKSSLWTLYTFGHIDGDCRVMSAWNWKCRAVQTRRRLGFEMPTPIKWPTLNLWLEWKEVHEEWKEAQDSVDEPGKRCACLETELEAMLMSRLSRPRH</sequence>
<reference evidence="1" key="1">
    <citation type="submission" date="2023-04" db="EMBL/GenBank/DDBJ databases">
        <title>Black Yeasts Isolated from many extreme environments.</title>
        <authorList>
            <person name="Coleine C."/>
            <person name="Stajich J.E."/>
            <person name="Selbmann L."/>
        </authorList>
    </citation>
    <scope>NUCLEOTIDE SEQUENCE</scope>
    <source>
        <strain evidence="1">CCFEE 5312</strain>
    </source>
</reference>
<dbReference type="AlphaFoldDB" id="A0AAJ0DCA8"/>
<dbReference type="EMBL" id="JAWDJX010000064">
    <property type="protein sequence ID" value="KAK3047304.1"/>
    <property type="molecule type" value="Genomic_DNA"/>
</dbReference>
<proteinExistence type="predicted"/>
<name>A0AAJ0DCA8_9PEZI</name>